<proteinExistence type="predicted"/>
<evidence type="ECO:0000256" key="1">
    <source>
        <dbReference type="ARBA" id="ARBA00022741"/>
    </source>
</evidence>
<dbReference type="AlphaFoldDB" id="A0A1F5VDK2"/>
<evidence type="ECO:0000259" key="5">
    <source>
        <dbReference type="PROSITE" id="PS50006"/>
    </source>
</evidence>
<reference evidence="7 8" key="1">
    <citation type="journal article" date="2016" name="Nat. Commun.">
        <title>Thousands of microbial genomes shed light on interconnected biogeochemical processes in an aquifer system.</title>
        <authorList>
            <person name="Anantharaman K."/>
            <person name="Brown C.T."/>
            <person name="Hug L.A."/>
            <person name="Sharon I."/>
            <person name="Castelle C.J."/>
            <person name="Probst A.J."/>
            <person name="Thomas B.C."/>
            <person name="Singh A."/>
            <person name="Wilkins M.J."/>
            <person name="Karaoz U."/>
            <person name="Brodie E.L."/>
            <person name="Williams K.H."/>
            <person name="Hubbard S.S."/>
            <person name="Banfield J.F."/>
        </authorList>
    </citation>
    <scope>NUCLEOTIDE SEQUENCE [LARGE SCALE GENOMIC DNA]</scope>
</reference>
<dbReference type="EMBL" id="MFGW01000193">
    <property type="protein sequence ID" value="OGF61519.1"/>
    <property type="molecule type" value="Genomic_DNA"/>
</dbReference>
<dbReference type="InterPro" id="IPR000253">
    <property type="entry name" value="FHA_dom"/>
</dbReference>
<evidence type="ECO:0000313" key="7">
    <source>
        <dbReference type="EMBL" id="OGF61519.1"/>
    </source>
</evidence>
<dbReference type="InterPro" id="IPR003593">
    <property type="entry name" value="AAA+_ATPase"/>
</dbReference>
<evidence type="ECO:0000256" key="4">
    <source>
        <dbReference type="ARBA" id="ARBA00023163"/>
    </source>
</evidence>
<dbReference type="Pfam" id="PF00498">
    <property type="entry name" value="FHA"/>
    <property type="match status" value="1"/>
</dbReference>
<feature type="domain" description="Sigma-54 factor interaction" evidence="6">
    <location>
        <begin position="316"/>
        <end position="546"/>
    </location>
</feature>
<keyword evidence="4" id="KW-0804">Transcription</keyword>
<evidence type="ECO:0000256" key="2">
    <source>
        <dbReference type="ARBA" id="ARBA00022840"/>
    </source>
</evidence>
<dbReference type="GO" id="GO:0005524">
    <property type="term" value="F:ATP binding"/>
    <property type="evidence" value="ECO:0007669"/>
    <property type="project" value="UniProtKB-KW"/>
</dbReference>
<gene>
    <name evidence="7" type="ORF">A2Y62_01665</name>
</gene>
<dbReference type="SUPFAM" id="SSF52540">
    <property type="entry name" value="P-loop containing nucleoside triphosphate hydrolases"/>
    <property type="match status" value="1"/>
</dbReference>
<organism evidence="7 8">
    <name type="scientific">Candidatus Fischerbacteria bacterium RBG_13_37_8</name>
    <dbReference type="NCBI Taxonomy" id="1817863"/>
    <lineage>
        <taxon>Bacteria</taxon>
        <taxon>Candidatus Fischeribacteriota</taxon>
    </lineage>
</organism>
<dbReference type="SMART" id="SM00240">
    <property type="entry name" value="FHA"/>
    <property type="match status" value="1"/>
</dbReference>
<evidence type="ECO:0008006" key="9">
    <source>
        <dbReference type="Google" id="ProtNLM"/>
    </source>
</evidence>
<sequence length="649" mass="73816">MQTKIYLTKNGIIGRDTEADYYLPDSSISRIHCEIIIKEGELRIKDLGSKNGVIVNHKRIQDSYLQEGSLLKIGKLCFYVSNENGVYTLNQCLIDETYEKQASAELCDSDSGGAETMYAKKENSSAANLLLNDGVFEDQKCVSEKAEIATRDFKRILNGFRDKLGCDALLLIELTETGSTIREKSVAGKYFLSNSVINYMKEIEHANRILKQETNVIISSDENILKGVWAPKELKHKGFSLSGEAEYSIYCVPVLEEERMIVLYAFWQGGCPSPRRVETIIINEGKRIVLKTQLQWNATDAYQKQENILTMLSEPLRGKSPAFVNAIEQAYKAAMTDFSIVLLGPRGCGKTTIARAIHELSHRKQYPFIGFNCGNFQPTLIEAELFGSRKGAYTGAVDQQGYLIKANGGTIFIDSLESCPLEVQSKLRDVLEGRSFHPVGSRIEEKVDVRFLAAINENPLTLIKENRLQLDFWDRIGVQFIQIPALWQRTSDIPELTFYLLERERNKCFNESKLKGFTPEAIRALQSYYWPGNVRELCNVICRLLIYTEHEFATEQDINNAINILNDTGHFAMTKDIFELPYDEAHRMFDSLYVQKKMEEANNNKTKAAKLANMPRTTFCHILRRSSQIYVKFSNIFGKHKDAKSQSEE</sequence>
<accession>A0A1F5VDK2</accession>
<dbReference type="SUPFAM" id="SSF46689">
    <property type="entry name" value="Homeodomain-like"/>
    <property type="match status" value="1"/>
</dbReference>
<dbReference type="Gene3D" id="1.10.8.60">
    <property type="match status" value="1"/>
</dbReference>
<keyword evidence="1" id="KW-0547">Nucleotide-binding</keyword>
<comment type="caution">
    <text evidence="7">The sequence shown here is derived from an EMBL/GenBank/DDBJ whole genome shotgun (WGS) entry which is preliminary data.</text>
</comment>
<dbReference type="InterPro" id="IPR027417">
    <property type="entry name" value="P-loop_NTPase"/>
</dbReference>
<dbReference type="PROSITE" id="PS50006">
    <property type="entry name" value="FHA_DOMAIN"/>
    <property type="match status" value="1"/>
</dbReference>
<dbReference type="PROSITE" id="PS50045">
    <property type="entry name" value="SIGMA54_INTERACT_4"/>
    <property type="match status" value="1"/>
</dbReference>
<feature type="domain" description="FHA" evidence="5">
    <location>
        <begin position="11"/>
        <end position="60"/>
    </location>
</feature>
<dbReference type="CDD" id="cd00009">
    <property type="entry name" value="AAA"/>
    <property type="match status" value="1"/>
</dbReference>
<dbReference type="GO" id="GO:0006355">
    <property type="term" value="P:regulation of DNA-templated transcription"/>
    <property type="evidence" value="ECO:0007669"/>
    <property type="project" value="InterPro"/>
</dbReference>
<evidence type="ECO:0000256" key="3">
    <source>
        <dbReference type="ARBA" id="ARBA00023015"/>
    </source>
</evidence>
<dbReference type="InterPro" id="IPR009057">
    <property type="entry name" value="Homeodomain-like_sf"/>
</dbReference>
<dbReference type="SMART" id="SM00382">
    <property type="entry name" value="AAA"/>
    <property type="match status" value="1"/>
</dbReference>
<dbReference type="Proteomes" id="UP000178943">
    <property type="component" value="Unassembled WGS sequence"/>
</dbReference>
<dbReference type="InterPro" id="IPR058031">
    <property type="entry name" value="AAA_lid_NorR"/>
</dbReference>
<dbReference type="Gene3D" id="2.60.200.20">
    <property type="match status" value="1"/>
</dbReference>
<dbReference type="Pfam" id="PF00158">
    <property type="entry name" value="Sigma54_activat"/>
    <property type="match status" value="1"/>
</dbReference>
<dbReference type="CDD" id="cd00060">
    <property type="entry name" value="FHA"/>
    <property type="match status" value="1"/>
</dbReference>
<dbReference type="PROSITE" id="PS00688">
    <property type="entry name" value="SIGMA54_INTERACT_3"/>
    <property type="match status" value="1"/>
</dbReference>
<keyword evidence="2" id="KW-0067">ATP-binding</keyword>
<name>A0A1F5VDK2_9BACT</name>
<keyword evidence="3" id="KW-0805">Transcription regulation</keyword>
<dbReference type="InterPro" id="IPR002078">
    <property type="entry name" value="Sigma_54_int"/>
</dbReference>
<dbReference type="Gene3D" id="3.40.50.300">
    <property type="entry name" value="P-loop containing nucleotide triphosphate hydrolases"/>
    <property type="match status" value="1"/>
</dbReference>
<dbReference type="SUPFAM" id="SSF49879">
    <property type="entry name" value="SMAD/FHA domain"/>
    <property type="match status" value="1"/>
</dbReference>
<dbReference type="PANTHER" id="PTHR32071">
    <property type="entry name" value="TRANSCRIPTIONAL REGULATORY PROTEIN"/>
    <property type="match status" value="1"/>
</dbReference>
<dbReference type="InterPro" id="IPR008984">
    <property type="entry name" value="SMAD_FHA_dom_sf"/>
</dbReference>
<evidence type="ECO:0000313" key="8">
    <source>
        <dbReference type="Proteomes" id="UP000178943"/>
    </source>
</evidence>
<dbReference type="Pfam" id="PF25601">
    <property type="entry name" value="AAA_lid_14"/>
    <property type="match status" value="1"/>
</dbReference>
<evidence type="ECO:0000259" key="6">
    <source>
        <dbReference type="PROSITE" id="PS50045"/>
    </source>
</evidence>
<protein>
    <recommendedName>
        <fullName evidence="9">Sigma-54 factor interaction domain-containing protein</fullName>
    </recommendedName>
</protein>
<dbReference type="STRING" id="1817863.A2Y62_01665"/>
<dbReference type="InterPro" id="IPR025944">
    <property type="entry name" value="Sigma_54_int_dom_CS"/>
</dbReference>